<proteinExistence type="evidence at transcript level"/>
<dbReference type="GO" id="GO:0005783">
    <property type="term" value="C:endoplasmic reticulum"/>
    <property type="evidence" value="ECO:0007669"/>
    <property type="project" value="TreeGrafter"/>
</dbReference>
<evidence type="ECO:0000259" key="8">
    <source>
        <dbReference type="PROSITE" id="PS50275"/>
    </source>
</evidence>
<dbReference type="EMBL" id="GDAI01001979">
    <property type="protein sequence ID" value="JAI15624.1"/>
    <property type="molecule type" value="mRNA"/>
</dbReference>
<sequence>MAEWSVHDDMYFYATNDYYVVEPNGKKELLIIDRISGEAKVQAKTTQLQNIIPERRICGVLGSIKLIAGHYLIVATHRLFVGMINGQAIWSLAGYDILPYATSLTHLSLSQQDQNEAYLNMLRKVLDTPFLYFSYSYDLTHTLQRLQSMPPDFLNNSLFARADQRFVWNGFCLRNFHGLEFSRFCLPLMLGFVSINQASINNSSFAIIVISRRSVQRAGTRLFCRGIDENGHCANYIETEQIVEYDGEKVSFVQTRGSIPLFWRQTPNLKYKPAPQIIPGKDHFSACIKHFDAQLCQYGRQVLINLIDHRGAEDVLEKAYSNIITQLNNSSVRYEAFDFHSECRKMRWDRLNILIDRLAHEQDEFSMFHLRSDGTLISSQDGVFRTNCIDCLDRTNVVQSMLARRSLTQALTKLGILNYGQKIDASSAFEMLYKAVWADNADLISMQYSGTGALKTDFTRTGKRTKLGLMKDGVNSLTRYYLNNFNDGFRQDAIDLFLGNYIVQSGEGSVIPSPLVISKGWKYGTFPSVLLFAVAMFFASSIFPHEYNTENLLFLLFWGAMVGVTSIGIFKYWTEFVDWPKLLPPVKVETQR</sequence>
<accession>A0A0K8TMQ9</accession>
<evidence type="ECO:0000256" key="2">
    <source>
        <dbReference type="ARBA" id="ARBA00036631"/>
    </source>
</evidence>
<evidence type="ECO:0000256" key="7">
    <source>
        <dbReference type="SAM" id="Phobius"/>
    </source>
</evidence>
<dbReference type="InterPro" id="IPR002013">
    <property type="entry name" value="SAC_dom"/>
</dbReference>
<dbReference type="GO" id="GO:0004438">
    <property type="term" value="F:phosphatidylinositol-3-phosphate phosphatase activity"/>
    <property type="evidence" value="ECO:0007669"/>
    <property type="project" value="UniProtKB-EC"/>
</dbReference>
<comment type="catalytic activity">
    <reaction evidence="2">
        <text>a 1,2-diacyl-sn-glycero-3-phospho-(1D-myo-inositol-3-phosphate) + H2O = a 1,2-diacyl-sn-glycero-3-phospho-(1D-myo-inositol) + phosphate</text>
        <dbReference type="Rhea" id="RHEA:12316"/>
        <dbReference type="ChEBI" id="CHEBI:15377"/>
        <dbReference type="ChEBI" id="CHEBI:43474"/>
        <dbReference type="ChEBI" id="CHEBI:57880"/>
        <dbReference type="ChEBI" id="CHEBI:58088"/>
        <dbReference type="EC" id="3.1.3.64"/>
    </reaction>
    <physiologicalReaction direction="left-to-right" evidence="2">
        <dbReference type="Rhea" id="RHEA:12317"/>
    </physiologicalReaction>
</comment>
<evidence type="ECO:0000256" key="1">
    <source>
        <dbReference type="ARBA" id="ARBA00013038"/>
    </source>
</evidence>
<dbReference type="PROSITE" id="PS50275">
    <property type="entry name" value="SAC"/>
    <property type="match status" value="1"/>
</dbReference>
<organism evidence="9">
    <name type="scientific">Tabanus bromius</name>
    <name type="common">Band-eyed brown horse fly</name>
    <dbReference type="NCBI Taxonomy" id="304241"/>
    <lineage>
        <taxon>Eukaryota</taxon>
        <taxon>Metazoa</taxon>
        <taxon>Ecdysozoa</taxon>
        <taxon>Arthropoda</taxon>
        <taxon>Hexapoda</taxon>
        <taxon>Insecta</taxon>
        <taxon>Pterygota</taxon>
        <taxon>Neoptera</taxon>
        <taxon>Endopterygota</taxon>
        <taxon>Diptera</taxon>
        <taxon>Brachycera</taxon>
        <taxon>Tabanomorpha</taxon>
        <taxon>Tabanoidea</taxon>
        <taxon>Tabanidae</taxon>
        <taxon>Tabanus</taxon>
    </lineage>
</organism>
<dbReference type="EC" id="3.1.3.64" evidence="1"/>
<evidence type="ECO:0000256" key="5">
    <source>
        <dbReference type="ARBA" id="ARBA00041396"/>
    </source>
</evidence>
<reference evidence="9" key="1">
    <citation type="journal article" date="2015" name="Insect Biochem. Mol. Biol.">
        <title>An insight into the sialome of the horse fly, Tabanus bromius.</title>
        <authorList>
            <person name="Ribeiro J.M."/>
            <person name="Kazimirova M."/>
            <person name="Takac P."/>
            <person name="Andersen J.F."/>
            <person name="Francischetti I.M."/>
        </authorList>
    </citation>
    <scope>NUCLEOTIDE SEQUENCE</scope>
</reference>
<dbReference type="PANTHER" id="PTHR45662">
    <property type="entry name" value="PHOSPHATIDYLINOSITIDE PHOSPHATASE SAC1"/>
    <property type="match status" value="1"/>
</dbReference>
<dbReference type="GO" id="GO:0046856">
    <property type="term" value="P:phosphatidylinositol dephosphorylation"/>
    <property type="evidence" value="ECO:0007669"/>
    <property type="project" value="TreeGrafter"/>
</dbReference>
<dbReference type="PANTHER" id="PTHR45662:SF2">
    <property type="entry name" value="PHOSPHATIDYLINOSITOL-3-PHOSPHATASE SAC1"/>
    <property type="match status" value="1"/>
</dbReference>
<comment type="catalytic activity">
    <reaction evidence="3">
        <text>a 1,2-diacyl-sn-glycero-3-phospho-(1D-myo-inositol 4-phosphate) + H2O = a 1,2-diacyl-sn-glycero-3-phospho-(1D-myo-inositol) + phosphate</text>
        <dbReference type="Rhea" id="RHEA:55652"/>
        <dbReference type="ChEBI" id="CHEBI:15377"/>
        <dbReference type="ChEBI" id="CHEBI:43474"/>
        <dbReference type="ChEBI" id="CHEBI:57880"/>
        <dbReference type="ChEBI" id="CHEBI:58178"/>
    </reaction>
    <physiologicalReaction direction="left-to-right" evidence="3">
        <dbReference type="Rhea" id="RHEA:55653"/>
    </physiologicalReaction>
</comment>
<keyword evidence="7" id="KW-0812">Transmembrane</keyword>
<evidence type="ECO:0000256" key="4">
    <source>
        <dbReference type="ARBA" id="ARBA00040795"/>
    </source>
</evidence>
<keyword evidence="7" id="KW-1133">Transmembrane helix</keyword>
<keyword evidence="7" id="KW-0472">Membrane</keyword>
<protein>
    <recommendedName>
        <fullName evidence="4">Phosphatidylinositol-3-phosphatase SAC1</fullName>
        <ecNumber evidence="1">3.1.3.64</ecNumber>
    </recommendedName>
    <alternativeName>
        <fullName evidence="6">Phosphatidylinositol-4-phosphate phosphatase</fullName>
    </alternativeName>
    <alternativeName>
        <fullName evidence="5">Suppressor of actin mutations 1-like protein</fullName>
    </alternativeName>
</protein>
<name>A0A0K8TMQ9_TABBR</name>
<evidence type="ECO:0000256" key="3">
    <source>
        <dbReference type="ARBA" id="ARBA00036807"/>
    </source>
</evidence>
<dbReference type="AlphaFoldDB" id="A0A0K8TMQ9"/>
<evidence type="ECO:0000313" key="9">
    <source>
        <dbReference type="EMBL" id="JAI15624.1"/>
    </source>
</evidence>
<dbReference type="Pfam" id="PF02383">
    <property type="entry name" value="Syja_N"/>
    <property type="match status" value="1"/>
</dbReference>
<feature type="domain" description="SAC" evidence="8">
    <location>
        <begin position="122"/>
        <end position="450"/>
    </location>
</feature>
<feature type="transmembrane region" description="Helical" evidence="7">
    <location>
        <begin position="552"/>
        <end position="573"/>
    </location>
</feature>
<feature type="transmembrane region" description="Helical" evidence="7">
    <location>
        <begin position="521"/>
        <end position="540"/>
    </location>
</feature>
<evidence type="ECO:0000256" key="6">
    <source>
        <dbReference type="ARBA" id="ARBA00041911"/>
    </source>
</evidence>
<dbReference type="GO" id="GO:0043812">
    <property type="term" value="F:phosphatidylinositol-4-phosphate phosphatase activity"/>
    <property type="evidence" value="ECO:0007669"/>
    <property type="project" value="TreeGrafter"/>
</dbReference>